<keyword evidence="8" id="KW-1185">Reference proteome</keyword>
<accession>A0ABT9WV11</accession>
<reference evidence="7 8" key="1">
    <citation type="submission" date="2023-07" db="EMBL/GenBank/DDBJ databases">
        <title>Genomic Encyclopedia of Type Strains, Phase IV (KMG-IV): sequencing the most valuable type-strain genomes for metagenomic binning, comparative biology and taxonomic classification.</title>
        <authorList>
            <person name="Goeker M."/>
        </authorList>
    </citation>
    <scope>NUCLEOTIDE SEQUENCE [LARGE SCALE GENOMIC DNA]</scope>
    <source>
        <strain evidence="7 8">DSM 23837</strain>
    </source>
</reference>
<comment type="subcellular location">
    <subcellularLocation>
        <location evidence="1">Membrane</location>
        <topology evidence="1">Multi-pass membrane protein</topology>
    </subcellularLocation>
</comment>
<proteinExistence type="predicted"/>
<feature type="transmembrane region" description="Helical" evidence="5">
    <location>
        <begin position="647"/>
        <end position="672"/>
    </location>
</feature>
<feature type="transmembrane region" description="Helical" evidence="5">
    <location>
        <begin position="746"/>
        <end position="765"/>
    </location>
</feature>
<feature type="domain" description="ABC-2 type transporter transmembrane" evidence="6">
    <location>
        <begin position="418"/>
        <end position="776"/>
    </location>
</feature>
<evidence type="ECO:0000256" key="2">
    <source>
        <dbReference type="ARBA" id="ARBA00022692"/>
    </source>
</evidence>
<feature type="transmembrane region" description="Helical" evidence="5">
    <location>
        <begin position="796"/>
        <end position="820"/>
    </location>
</feature>
<feature type="transmembrane region" description="Helical" evidence="5">
    <location>
        <begin position="602"/>
        <end position="621"/>
    </location>
</feature>
<evidence type="ECO:0000256" key="1">
    <source>
        <dbReference type="ARBA" id="ARBA00004141"/>
    </source>
</evidence>
<name>A0ABT9WV11_9BACI</name>
<evidence type="ECO:0000256" key="3">
    <source>
        <dbReference type="ARBA" id="ARBA00022989"/>
    </source>
</evidence>
<feature type="transmembrane region" description="Helical" evidence="5">
    <location>
        <begin position="714"/>
        <end position="739"/>
    </location>
</feature>
<dbReference type="RefSeq" id="WP_307230886.1">
    <property type="nucleotide sequence ID" value="NZ_JAUSTT010000019.1"/>
</dbReference>
<keyword evidence="2 5" id="KW-0812">Transmembrane</keyword>
<feature type="transmembrane region" description="Helical" evidence="5">
    <location>
        <begin position="217"/>
        <end position="242"/>
    </location>
</feature>
<evidence type="ECO:0000313" key="8">
    <source>
        <dbReference type="Proteomes" id="UP001223586"/>
    </source>
</evidence>
<organism evidence="7 8">
    <name type="scientific">Bacillus chungangensis</name>
    <dbReference type="NCBI Taxonomy" id="587633"/>
    <lineage>
        <taxon>Bacteria</taxon>
        <taxon>Bacillati</taxon>
        <taxon>Bacillota</taxon>
        <taxon>Bacilli</taxon>
        <taxon>Bacillales</taxon>
        <taxon>Bacillaceae</taxon>
        <taxon>Bacillus</taxon>
    </lineage>
</organism>
<evidence type="ECO:0000259" key="6">
    <source>
        <dbReference type="Pfam" id="PF12698"/>
    </source>
</evidence>
<sequence length="839" mass="96725">MKLLLFEMKKVWRQKKLLWLFIIVLLCTCGIFYQNLSQQSLMSERATAKMEPLLREVNRVKEDLESVRGENGFEDDLQAKQFEHVQDMGTALVYWKVAINHQEWSKIPAYEKDFLTHLQQFERYGGEFQLLQGVEREKAIAKNAWLRAYNLPYEDEEYPLSPALFLKDSTNIHFSVLSILIFLLFFGTTITAEKEQRTWLTLNTQPIPKWQLFAGKYASLLMTLFVFFIMVICLGLFIPFLFGEYGINLQYPQIIESGDTFILISTFHYLMGGAILFICASTFTFSLILLFSAWLKNSFRVLMLISSTIFLGFIVTSMYPNLQIPYNPFQYFRLSQMIGETSLCSALLYLLSAFVSSLILLALAVILPEKERSLFHANDVNKAFQRGGIQKKRSILWKFSMFEWRKMQRKRLLKQVHILLVLFIAIGYFFIYQEAKEKEAAYFDKLKEPLEEKLVTLFEQVIASLKDEDDVIVVGYEKALAVAKEQVSKNKAAVSAYEKGDWIPLYKYQLFANQFSNKEFDTGYYLNNSPDEIGKLSIDASLAEKKWLMEHHIQPVFPGEFVPTIFHYWGENQAYLQKEWEEANRKVDSSGLFSLYLYMDQYFFFVPMILFFLLLGGGLATERGKNRTLHFLMTQPLSLSHIFNGKWLASLTAALLSSIGIFSIVLLMGTIFDRFGDWLYPILIYDSASLANSLNYTGNYSQGMGFHFIPIGEYLVQSIVLFLIVLMFLLTLTIFCSLLIKNQFSLFTFVSLLAISGYALSTQTLPQMAHLSPFVYFNVAKIINGEVSTLLDNPKIHMMTGSTVLLISTLGLMVIGNIILNRHKRKIKINKDTTKDLNV</sequence>
<protein>
    <submittedName>
        <fullName evidence="7">ABC-type transport system involved in multi-copper enzyme maturation permease subunit</fullName>
    </submittedName>
</protein>
<feature type="transmembrane region" description="Helical" evidence="5">
    <location>
        <begin position="412"/>
        <end position="431"/>
    </location>
</feature>
<dbReference type="Pfam" id="PF12698">
    <property type="entry name" value="ABC2_membrane_3"/>
    <property type="match status" value="1"/>
</dbReference>
<evidence type="ECO:0000313" key="7">
    <source>
        <dbReference type="EMBL" id="MDQ0177142.1"/>
    </source>
</evidence>
<keyword evidence="3 5" id="KW-1133">Transmembrane helix</keyword>
<dbReference type="Proteomes" id="UP001223586">
    <property type="component" value="Unassembled WGS sequence"/>
</dbReference>
<comment type="caution">
    <text evidence="7">The sequence shown here is derived from an EMBL/GenBank/DDBJ whole genome shotgun (WGS) entry which is preliminary data.</text>
</comment>
<feature type="transmembrane region" description="Helical" evidence="5">
    <location>
        <begin position="172"/>
        <end position="192"/>
    </location>
</feature>
<dbReference type="EMBL" id="JAUSTT010000019">
    <property type="protein sequence ID" value="MDQ0177142.1"/>
    <property type="molecule type" value="Genomic_DNA"/>
</dbReference>
<gene>
    <name evidence="7" type="ORF">J2S08_003021</name>
</gene>
<evidence type="ECO:0000256" key="4">
    <source>
        <dbReference type="ARBA" id="ARBA00023136"/>
    </source>
</evidence>
<feature type="transmembrane region" description="Helical" evidence="5">
    <location>
        <begin position="301"/>
        <end position="319"/>
    </location>
</feature>
<dbReference type="Pfam" id="PF12679">
    <property type="entry name" value="ABC2_membrane_2"/>
    <property type="match status" value="1"/>
</dbReference>
<dbReference type="PANTHER" id="PTHR43471">
    <property type="entry name" value="ABC TRANSPORTER PERMEASE"/>
    <property type="match status" value="1"/>
</dbReference>
<feature type="transmembrane region" description="Helical" evidence="5">
    <location>
        <begin position="346"/>
        <end position="367"/>
    </location>
</feature>
<feature type="transmembrane region" description="Helical" evidence="5">
    <location>
        <begin position="269"/>
        <end position="294"/>
    </location>
</feature>
<keyword evidence="4 5" id="KW-0472">Membrane</keyword>
<evidence type="ECO:0000256" key="5">
    <source>
        <dbReference type="SAM" id="Phobius"/>
    </source>
</evidence>
<dbReference type="InterPro" id="IPR013525">
    <property type="entry name" value="ABC2_TM"/>
</dbReference>